<comment type="caution">
    <text evidence="7">The sequence shown here is derived from an EMBL/GenBank/DDBJ whole genome shotgun (WGS) entry which is preliminary data.</text>
</comment>
<dbReference type="PRINTS" id="PR00783">
    <property type="entry name" value="MINTRINSICP"/>
</dbReference>
<keyword evidence="8" id="KW-1185">Reference proteome</keyword>
<evidence type="ECO:0000256" key="1">
    <source>
        <dbReference type="ARBA" id="ARBA00004141"/>
    </source>
</evidence>
<dbReference type="InterPro" id="IPR000425">
    <property type="entry name" value="MIP"/>
</dbReference>
<dbReference type="Gene3D" id="1.20.1080.10">
    <property type="entry name" value="Glycerol uptake facilitator protein"/>
    <property type="match status" value="1"/>
</dbReference>
<evidence type="ECO:0000256" key="2">
    <source>
        <dbReference type="ARBA" id="ARBA00022692"/>
    </source>
</evidence>
<feature type="transmembrane region" description="Helical" evidence="6">
    <location>
        <begin position="158"/>
        <end position="178"/>
    </location>
</feature>
<dbReference type="GO" id="GO:0015267">
    <property type="term" value="F:channel activity"/>
    <property type="evidence" value="ECO:0007669"/>
    <property type="project" value="InterPro"/>
</dbReference>
<dbReference type="SUPFAM" id="SSF81338">
    <property type="entry name" value="Aquaporin-like"/>
    <property type="match status" value="1"/>
</dbReference>
<dbReference type="Proteomes" id="UP001293254">
    <property type="component" value="Unassembled WGS sequence"/>
</dbReference>
<protein>
    <submittedName>
        <fullName evidence="7">Nodulin-26</fullName>
    </submittedName>
</protein>
<evidence type="ECO:0000256" key="4">
    <source>
        <dbReference type="ARBA" id="ARBA00023136"/>
    </source>
</evidence>
<feature type="transmembrane region" description="Helical" evidence="6">
    <location>
        <begin position="6"/>
        <end position="32"/>
    </location>
</feature>
<dbReference type="AlphaFoldDB" id="A0AAE2CNC8"/>
<evidence type="ECO:0000313" key="7">
    <source>
        <dbReference type="EMBL" id="KAK4428553.1"/>
    </source>
</evidence>
<keyword evidence="5" id="KW-0813">Transport</keyword>
<dbReference type="InterPro" id="IPR034294">
    <property type="entry name" value="Aquaporin_transptr"/>
</dbReference>
<feature type="transmembrane region" description="Helical" evidence="6">
    <location>
        <begin position="114"/>
        <end position="138"/>
    </location>
</feature>
<evidence type="ECO:0000256" key="3">
    <source>
        <dbReference type="ARBA" id="ARBA00022989"/>
    </source>
</evidence>
<keyword evidence="3 6" id="KW-1133">Transmembrane helix</keyword>
<dbReference type="InterPro" id="IPR023271">
    <property type="entry name" value="Aquaporin-like"/>
</dbReference>
<proteinExistence type="inferred from homology"/>
<evidence type="ECO:0000256" key="5">
    <source>
        <dbReference type="RuleBase" id="RU000477"/>
    </source>
</evidence>
<organism evidence="7 8">
    <name type="scientific">Sesamum alatum</name>
    <dbReference type="NCBI Taxonomy" id="300844"/>
    <lineage>
        <taxon>Eukaryota</taxon>
        <taxon>Viridiplantae</taxon>
        <taxon>Streptophyta</taxon>
        <taxon>Embryophyta</taxon>
        <taxon>Tracheophyta</taxon>
        <taxon>Spermatophyta</taxon>
        <taxon>Magnoliopsida</taxon>
        <taxon>eudicotyledons</taxon>
        <taxon>Gunneridae</taxon>
        <taxon>Pentapetalae</taxon>
        <taxon>asterids</taxon>
        <taxon>lamiids</taxon>
        <taxon>Lamiales</taxon>
        <taxon>Pedaliaceae</taxon>
        <taxon>Sesamum</taxon>
    </lineage>
</organism>
<evidence type="ECO:0000313" key="8">
    <source>
        <dbReference type="Proteomes" id="UP001293254"/>
    </source>
</evidence>
<accession>A0AAE2CNC8</accession>
<reference evidence="7" key="1">
    <citation type="submission" date="2020-06" db="EMBL/GenBank/DDBJ databases">
        <authorList>
            <person name="Li T."/>
            <person name="Hu X."/>
            <person name="Zhang T."/>
            <person name="Song X."/>
            <person name="Zhang H."/>
            <person name="Dai N."/>
            <person name="Sheng W."/>
            <person name="Hou X."/>
            <person name="Wei L."/>
        </authorList>
    </citation>
    <scope>NUCLEOTIDE SEQUENCE</scope>
    <source>
        <strain evidence="7">3651</strain>
        <tissue evidence="7">Leaf</tissue>
    </source>
</reference>
<feature type="transmembrane region" description="Helical" evidence="6">
    <location>
        <begin position="44"/>
        <end position="63"/>
    </location>
</feature>
<name>A0AAE2CNC8_9LAMI</name>
<evidence type="ECO:0000256" key="6">
    <source>
        <dbReference type="SAM" id="Phobius"/>
    </source>
</evidence>
<dbReference type="GO" id="GO:0016020">
    <property type="term" value="C:membrane"/>
    <property type="evidence" value="ECO:0007669"/>
    <property type="project" value="UniProtKB-SubCell"/>
</dbReference>
<feature type="transmembrane region" description="Helical" evidence="6">
    <location>
        <begin position="87"/>
        <end position="107"/>
    </location>
</feature>
<comment type="subcellular location">
    <subcellularLocation>
        <location evidence="1">Membrane</location>
        <topology evidence="1">Multi-pass membrane protein</topology>
    </subcellularLocation>
</comment>
<keyword evidence="2 5" id="KW-0812">Transmembrane</keyword>
<sequence>MVPGQALMAMIYAAGHVSGAHFDPAVTVAFAVARKLPLLHVPMYVLSQLFGSTLASLTLRVLLKDQRDDVLPMLTQYSSTSTTHLEAIVWEFIITFILIFTICGVASDDRANNGLCGVAIGGALSFNILIAGQITGASMNPARSLGPAVVSGVYKNQWVYVVAPILGAMAASLIYNLLRSPTLEKSKRDSRSTIYNDLYLEPDV</sequence>
<dbReference type="PANTHER" id="PTHR45724:SF21">
    <property type="entry name" value="MAJOR INTRINSIC PROTEIN"/>
    <property type="match status" value="1"/>
</dbReference>
<comment type="similarity">
    <text evidence="5">Belongs to the MIP/aquaporin (TC 1.A.8) family.</text>
</comment>
<dbReference type="Pfam" id="PF00230">
    <property type="entry name" value="MIP"/>
    <property type="match status" value="1"/>
</dbReference>
<dbReference type="PANTHER" id="PTHR45724">
    <property type="entry name" value="AQUAPORIN NIP2-1"/>
    <property type="match status" value="1"/>
</dbReference>
<keyword evidence="4 6" id="KW-0472">Membrane</keyword>
<gene>
    <name evidence="7" type="ORF">Salat_1155100</name>
</gene>
<dbReference type="EMBL" id="JACGWO010000004">
    <property type="protein sequence ID" value="KAK4428553.1"/>
    <property type="molecule type" value="Genomic_DNA"/>
</dbReference>
<reference evidence="7" key="2">
    <citation type="journal article" date="2024" name="Plant">
        <title>Genomic evolution and insights into agronomic trait innovations of Sesamum species.</title>
        <authorList>
            <person name="Miao H."/>
            <person name="Wang L."/>
            <person name="Qu L."/>
            <person name="Liu H."/>
            <person name="Sun Y."/>
            <person name="Le M."/>
            <person name="Wang Q."/>
            <person name="Wei S."/>
            <person name="Zheng Y."/>
            <person name="Lin W."/>
            <person name="Duan Y."/>
            <person name="Cao H."/>
            <person name="Xiong S."/>
            <person name="Wang X."/>
            <person name="Wei L."/>
            <person name="Li C."/>
            <person name="Ma Q."/>
            <person name="Ju M."/>
            <person name="Zhao R."/>
            <person name="Li G."/>
            <person name="Mu C."/>
            <person name="Tian Q."/>
            <person name="Mei H."/>
            <person name="Zhang T."/>
            <person name="Gao T."/>
            <person name="Zhang H."/>
        </authorList>
    </citation>
    <scope>NUCLEOTIDE SEQUENCE</scope>
    <source>
        <strain evidence="7">3651</strain>
    </source>
</reference>